<dbReference type="EC" id="6.1.1.9" evidence="1 9"/>
<dbReference type="Proteomes" id="UP000178305">
    <property type="component" value="Unassembled WGS sequence"/>
</dbReference>
<evidence type="ECO:0000256" key="2">
    <source>
        <dbReference type="ARBA" id="ARBA00022490"/>
    </source>
</evidence>
<evidence type="ECO:0000256" key="7">
    <source>
        <dbReference type="ARBA" id="ARBA00023146"/>
    </source>
</evidence>
<evidence type="ECO:0000313" key="14">
    <source>
        <dbReference type="Proteomes" id="UP000178305"/>
    </source>
</evidence>
<dbReference type="Gene3D" id="1.10.730.10">
    <property type="entry name" value="Isoleucyl-tRNA Synthetase, Domain 1"/>
    <property type="match status" value="1"/>
</dbReference>
<keyword evidence="6 10" id="KW-0648">Protein biosynthesis</keyword>
<dbReference type="GO" id="GO:0002161">
    <property type="term" value="F:aminoacyl-tRNA deacylase activity"/>
    <property type="evidence" value="ECO:0007669"/>
    <property type="project" value="InterPro"/>
</dbReference>
<evidence type="ECO:0000313" key="13">
    <source>
        <dbReference type="EMBL" id="OGG28055.1"/>
    </source>
</evidence>
<dbReference type="PANTHER" id="PTHR11946">
    <property type="entry name" value="VALYL-TRNA SYNTHETASES"/>
    <property type="match status" value="1"/>
</dbReference>
<dbReference type="InterPro" id="IPR009008">
    <property type="entry name" value="Val/Leu/Ile-tRNA-synth_edit"/>
</dbReference>
<dbReference type="InterPro" id="IPR033705">
    <property type="entry name" value="Anticodon_Ia_Val"/>
</dbReference>
<dbReference type="InterPro" id="IPR002303">
    <property type="entry name" value="Valyl-tRNA_ligase"/>
</dbReference>
<dbReference type="NCBIfam" id="NF004349">
    <property type="entry name" value="PRK05729.1"/>
    <property type="match status" value="1"/>
</dbReference>
<feature type="domain" description="Aminoacyl-tRNA synthetase class Ia" evidence="11">
    <location>
        <begin position="17"/>
        <end position="601"/>
    </location>
</feature>
<dbReference type="AlphaFoldDB" id="A0A1F6ATM7"/>
<proteinExistence type="inferred from homology"/>
<feature type="domain" description="Methionyl/Valyl/Leucyl/Isoleucyl-tRNA synthetase anticodon-binding" evidence="12">
    <location>
        <begin position="651"/>
        <end position="752"/>
    </location>
</feature>
<dbReference type="SUPFAM" id="SSF52374">
    <property type="entry name" value="Nucleotidylyl transferase"/>
    <property type="match status" value="1"/>
</dbReference>
<dbReference type="CDD" id="cd00817">
    <property type="entry name" value="ValRS_core"/>
    <property type="match status" value="1"/>
</dbReference>
<keyword evidence="5 10" id="KW-0067">ATP-binding</keyword>
<dbReference type="GO" id="GO:0005524">
    <property type="term" value="F:ATP binding"/>
    <property type="evidence" value="ECO:0007669"/>
    <property type="project" value="UniProtKB-KW"/>
</dbReference>
<dbReference type="InterPro" id="IPR001412">
    <property type="entry name" value="aa-tRNA-synth_I_CS"/>
</dbReference>
<keyword evidence="2" id="KW-0963">Cytoplasm</keyword>
<keyword evidence="3 10" id="KW-0436">Ligase</keyword>
<organism evidence="13 14">
    <name type="scientific">Candidatus Gottesmanbacteria bacterium RIFCSPLOWO2_01_FULL_48_11</name>
    <dbReference type="NCBI Taxonomy" id="1798395"/>
    <lineage>
        <taxon>Bacteria</taxon>
        <taxon>Candidatus Gottesmaniibacteriota</taxon>
    </lineage>
</organism>
<dbReference type="PRINTS" id="PR00986">
    <property type="entry name" value="TRNASYNTHVAL"/>
</dbReference>
<dbReference type="InterPro" id="IPR014729">
    <property type="entry name" value="Rossmann-like_a/b/a_fold"/>
</dbReference>
<evidence type="ECO:0000256" key="6">
    <source>
        <dbReference type="ARBA" id="ARBA00022917"/>
    </source>
</evidence>
<evidence type="ECO:0000256" key="10">
    <source>
        <dbReference type="RuleBase" id="RU363035"/>
    </source>
</evidence>
<dbReference type="NCBIfam" id="TIGR00422">
    <property type="entry name" value="valS"/>
    <property type="match status" value="1"/>
</dbReference>
<reference evidence="13 14" key="1">
    <citation type="journal article" date="2016" name="Nat. Commun.">
        <title>Thousands of microbial genomes shed light on interconnected biogeochemical processes in an aquifer system.</title>
        <authorList>
            <person name="Anantharaman K."/>
            <person name="Brown C.T."/>
            <person name="Hug L.A."/>
            <person name="Sharon I."/>
            <person name="Castelle C.J."/>
            <person name="Probst A.J."/>
            <person name="Thomas B.C."/>
            <person name="Singh A."/>
            <person name="Wilkins M.J."/>
            <person name="Karaoz U."/>
            <person name="Brodie E.L."/>
            <person name="Williams K.H."/>
            <person name="Hubbard S.S."/>
            <person name="Banfield J.F."/>
        </authorList>
    </citation>
    <scope>NUCLEOTIDE SEQUENCE [LARGE SCALE GENOMIC DNA]</scope>
</reference>
<evidence type="ECO:0000256" key="3">
    <source>
        <dbReference type="ARBA" id="ARBA00022598"/>
    </source>
</evidence>
<dbReference type="InterPro" id="IPR002300">
    <property type="entry name" value="aa-tRNA-synth_Ia"/>
</dbReference>
<keyword evidence="7 10" id="KW-0030">Aminoacyl-tRNA synthetase</keyword>
<dbReference type="SUPFAM" id="SSF47323">
    <property type="entry name" value="Anticodon-binding domain of a subclass of class I aminoacyl-tRNA synthetases"/>
    <property type="match status" value="1"/>
</dbReference>
<evidence type="ECO:0000259" key="11">
    <source>
        <dbReference type="Pfam" id="PF00133"/>
    </source>
</evidence>
<dbReference type="CDD" id="cd07962">
    <property type="entry name" value="Anticodon_Ia_Val"/>
    <property type="match status" value="1"/>
</dbReference>
<comment type="catalytic activity">
    <reaction evidence="8">
        <text>tRNA(Val) + L-valine + ATP = L-valyl-tRNA(Val) + AMP + diphosphate</text>
        <dbReference type="Rhea" id="RHEA:10704"/>
        <dbReference type="Rhea" id="RHEA-COMP:9672"/>
        <dbReference type="Rhea" id="RHEA-COMP:9708"/>
        <dbReference type="ChEBI" id="CHEBI:30616"/>
        <dbReference type="ChEBI" id="CHEBI:33019"/>
        <dbReference type="ChEBI" id="CHEBI:57762"/>
        <dbReference type="ChEBI" id="CHEBI:78442"/>
        <dbReference type="ChEBI" id="CHEBI:78537"/>
        <dbReference type="ChEBI" id="CHEBI:456215"/>
        <dbReference type="EC" id="6.1.1.9"/>
    </reaction>
</comment>
<gene>
    <name evidence="13" type="ORF">A3A64_03985</name>
</gene>
<evidence type="ECO:0000256" key="9">
    <source>
        <dbReference type="NCBIfam" id="TIGR00422"/>
    </source>
</evidence>
<comment type="similarity">
    <text evidence="10">Belongs to the class-I aminoacyl-tRNA synthetase family.</text>
</comment>
<dbReference type="EMBL" id="MFJY01000025">
    <property type="protein sequence ID" value="OGG28055.1"/>
    <property type="molecule type" value="Genomic_DNA"/>
</dbReference>
<keyword evidence="4 10" id="KW-0547">Nucleotide-binding</keyword>
<dbReference type="InterPro" id="IPR013155">
    <property type="entry name" value="M/V/L/I-tRNA-synth_anticd-bd"/>
</dbReference>
<evidence type="ECO:0000256" key="5">
    <source>
        <dbReference type="ARBA" id="ARBA00022840"/>
    </source>
</evidence>
<comment type="caution">
    <text evidence="13">The sequence shown here is derived from an EMBL/GenBank/DDBJ whole genome shotgun (WGS) entry which is preliminary data.</text>
</comment>
<dbReference type="GO" id="GO:0006438">
    <property type="term" value="P:valyl-tRNA aminoacylation"/>
    <property type="evidence" value="ECO:0007669"/>
    <property type="project" value="UniProtKB-UniRule"/>
</dbReference>
<evidence type="ECO:0000256" key="8">
    <source>
        <dbReference type="ARBA" id="ARBA00047552"/>
    </source>
</evidence>
<dbReference type="Pfam" id="PF08264">
    <property type="entry name" value="Anticodon_1"/>
    <property type="match status" value="1"/>
</dbReference>
<dbReference type="PROSITE" id="PS00178">
    <property type="entry name" value="AA_TRNA_LIGASE_I"/>
    <property type="match status" value="1"/>
</dbReference>
<evidence type="ECO:0000256" key="4">
    <source>
        <dbReference type="ARBA" id="ARBA00022741"/>
    </source>
</evidence>
<dbReference type="PANTHER" id="PTHR11946:SF93">
    <property type="entry name" value="VALINE--TRNA LIGASE, CHLOROPLASTIC_MITOCHONDRIAL 2"/>
    <property type="match status" value="1"/>
</dbReference>
<accession>A0A1F6ATM7</accession>
<evidence type="ECO:0000259" key="12">
    <source>
        <dbReference type="Pfam" id="PF08264"/>
    </source>
</evidence>
<dbReference type="GO" id="GO:0005829">
    <property type="term" value="C:cytosol"/>
    <property type="evidence" value="ECO:0007669"/>
    <property type="project" value="TreeGrafter"/>
</dbReference>
<dbReference type="Gene3D" id="3.40.50.620">
    <property type="entry name" value="HUPs"/>
    <property type="match status" value="2"/>
</dbReference>
<dbReference type="Pfam" id="PF00133">
    <property type="entry name" value="tRNA-synt_1"/>
    <property type="match status" value="1"/>
</dbReference>
<name>A0A1F6ATM7_9BACT</name>
<dbReference type="InterPro" id="IPR009080">
    <property type="entry name" value="tRNAsynth_Ia_anticodon-bd"/>
</dbReference>
<dbReference type="SUPFAM" id="SSF50677">
    <property type="entry name" value="ValRS/IleRS/LeuRS editing domain"/>
    <property type="match status" value="1"/>
</dbReference>
<dbReference type="Gene3D" id="3.90.740.10">
    <property type="entry name" value="Valyl/Leucyl/Isoleucyl-tRNA synthetase, editing domain"/>
    <property type="match status" value="1"/>
</dbReference>
<dbReference type="GO" id="GO:0004832">
    <property type="term" value="F:valine-tRNA ligase activity"/>
    <property type="evidence" value="ECO:0007669"/>
    <property type="project" value="UniProtKB-UniRule"/>
</dbReference>
<evidence type="ECO:0000256" key="1">
    <source>
        <dbReference type="ARBA" id="ARBA00013169"/>
    </source>
</evidence>
<sequence>MSNMDKTYDPKAVEGNIYQMWENGGYFTPKIDPKKKPFTILLPLPNANDPMHMGHALFTVQDILVRYHRMKGEPTLWLPGGDHAGIETQYVFEKKLAKEGKSRFDFNRETLYGMIAEFVEKNKNINRDQMKRLGFSLDWTRYHYSLEPEIVTIVLDTFRKLNADNLAYRDERLVNYCTRCGTSFSDLEIKHVEQTDPLYYMKYGPFVLATVRPETKFGDTAVAVNPKDKRYAAWIGKEIEVEGLLGTFKVTVIADAAIDPKFGTGVAKVTPAHDFTDAEIAKRHNLPSKQVIGFDGRLTGIAGPYAGIKVKAAREKVAADLVAKGLMDHIDPNYVHTVSTCYRCSTVLEPLPLPQWYVRTKPLSKPAIEAVKKEKTKIFPLKRFEKMYFDWMNNILDWNISRQIVWGPRIPVWYCLDCNPTIVLSFIDTSGQKVSGTYQELKDAHALEEISKGLQTMMAPLSANYSLNDAACETCAGSHILQETDTFDTWFLSSQWPFTTLGFPDSEDFKYFYPTAVLDTLWDILFFWVARMMMMGLYRTGKVPFEVVHLHSRVVDAKGQKMSKSKGNVMNPIELVDKYGADALRMALIFGAAPGSDISISDDKVRGMRNFANKLWNIGRFIEMNLQAQSSNAKVQIYDKAMHKQLTDPNDKRIISELNMLATRVTKQLEGYRFSDAAQAIYDFTWHTLADVHLEKNKERFKAGDPQALAILQHVFTTILKLLHPFMPFVTEEIWGKLGKKENVPLIVSSWPM</sequence>
<protein>
    <recommendedName>
        <fullName evidence="1 9">Valine--tRNA ligase</fullName>
        <ecNumber evidence="1 9">6.1.1.9</ecNumber>
    </recommendedName>
</protein>